<dbReference type="AlphaFoldDB" id="A0A8S2G775"/>
<protein>
    <submittedName>
        <fullName evidence="2">Uncharacterized protein</fullName>
    </submittedName>
</protein>
<gene>
    <name evidence="2" type="ORF">OVA965_LOCUS44401</name>
    <name evidence="3" type="ORF">TMI583_LOCUS47181</name>
</gene>
<sequence>IKNYLIKEDLPIEFPVNNAIKLWTIAPIQINGSMYNNFKEMKTNELLNLNQVLIKTLTDEPLLLPKSNNPNLLQQTNTLKCMPSGVGRSLSIGLENEVESLLFRNNSNTSQQDSSELRQYEQNKQRKTLSESDTTVSSKTRRRRRKTENNSELKTNYYPFQNTRALVIF</sequence>
<evidence type="ECO:0000256" key="1">
    <source>
        <dbReference type="SAM" id="MobiDB-lite"/>
    </source>
</evidence>
<dbReference type="EMBL" id="CAJNOK010063178">
    <property type="protein sequence ID" value="CAF1643169.1"/>
    <property type="molecule type" value="Genomic_DNA"/>
</dbReference>
<dbReference type="Proteomes" id="UP000677228">
    <property type="component" value="Unassembled WGS sequence"/>
</dbReference>
<name>A0A8S2G775_9BILA</name>
<feature type="compositionally biased region" description="Basic and acidic residues" evidence="1">
    <location>
        <begin position="115"/>
        <end position="130"/>
    </location>
</feature>
<organism evidence="2 4">
    <name type="scientific">Didymodactylos carnosus</name>
    <dbReference type="NCBI Taxonomy" id="1234261"/>
    <lineage>
        <taxon>Eukaryota</taxon>
        <taxon>Metazoa</taxon>
        <taxon>Spiralia</taxon>
        <taxon>Gnathifera</taxon>
        <taxon>Rotifera</taxon>
        <taxon>Eurotatoria</taxon>
        <taxon>Bdelloidea</taxon>
        <taxon>Philodinida</taxon>
        <taxon>Philodinidae</taxon>
        <taxon>Didymodactylos</taxon>
    </lineage>
</organism>
<evidence type="ECO:0000313" key="4">
    <source>
        <dbReference type="Proteomes" id="UP000677228"/>
    </source>
</evidence>
<evidence type="ECO:0000313" key="2">
    <source>
        <dbReference type="EMBL" id="CAF1643169.1"/>
    </source>
</evidence>
<evidence type="ECO:0000313" key="3">
    <source>
        <dbReference type="EMBL" id="CAF4481874.1"/>
    </source>
</evidence>
<accession>A0A8S2G775</accession>
<feature type="compositionally biased region" description="Polar residues" evidence="1">
    <location>
        <begin position="104"/>
        <end position="114"/>
    </location>
</feature>
<dbReference type="Proteomes" id="UP000682733">
    <property type="component" value="Unassembled WGS sequence"/>
</dbReference>
<dbReference type="EMBL" id="CAJOBA010090375">
    <property type="protein sequence ID" value="CAF4481874.1"/>
    <property type="molecule type" value="Genomic_DNA"/>
</dbReference>
<feature type="region of interest" description="Disordered" evidence="1">
    <location>
        <begin position="104"/>
        <end position="153"/>
    </location>
</feature>
<comment type="caution">
    <text evidence="2">The sequence shown here is derived from an EMBL/GenBank/DDBJ whole genome shotgun (WGS) entry which is preliminary data.</text>
</comment>
<proteinExistence type="predicted"/>
<feature type="non-terminal residue" evidence="2">
    <location>
        <position position="1"/>
    </location>
</feature>
<reference evidence="2" key="1">
    <citation type="submission" date="2021-02" db="EMBL/GenBank/DDBJ databases">
        <authorList>
            <person name="Nowell W R."/>
        </authorList>
    </citation>
    <scope>NUCLEOTIDE SEQUENCE</scope>
</reference>